<reference evidence="3 4" key="1">
    <citation type="journal article" date="2016" name="Antonie Van Leeuwenhoek">
        <title>Dongia soli sp. nov., isolated from soil from Dokdo, Korea.</title>
        <authorList>
            <person name="Kim D.U."/>
            <person name="Lee H."/>
            <person name="Kim H."/>
            <person name="Kim S.G."/>
            <person name="Ka J.O."/>
        </authorList>
    </citation>
    <scope>NUCLEOTIDE SEQUENCE [LARGE SCALE GENOMIC DNA]</scope>
    <source>
        <strain evidence="3 4">D78</strain>
    </source>
</reference>
<proteinExistence type="predicted"/>
<feature type="domain" description="Mce/MlaD" evidence="2">
    <location>
        <begin position="50"/>
        <end position="119"/>
    </location>
</feature>
<organism evidence="3 4">
    <name type="scientific">Dongia soli</name>
    <dbReference type="NCBI Taxonomy" id="600628"/>
    <lineage>
        <taxon>Bacteria</taxon>
        <taxon>Pseudomonadati</taxon>
        <taxon>Pseudomonadota</taxon>
        <taxon>Alphaproteobacteria</taxon>
        <taxon>Rhodospirillales</taxon>
        <taxon>Dongiaceae</taxon>
        <taxon>Dongia</taxon>
    </lineage>
</organism>
<dbReference type="EMBL" id="JAXCLW010000009">
    <property type="protein sequence ID" value="MDY0885354.1"/>
    <property type="molecule type" value="Genomic_DNA"/>
</dbReference>
<keyword evidence="1" id="KW-0812">Transmembrane</keyword>
<protein>
    <submittedName>
        <fullName evidence="3">MlaD family protein</fullName>
    </submittedName>
</protein>
<evidence type="ECO:0000256" key="1">
    <source>
        <dbReference type="SAM" id="Phobius"/>
    </source>
</evidence>
<keyword evidence="1" id="KW-0472">Membrane</keyword>
<dbReference type="PANTHER" id="PTHR33371:SF4">
    <property type="entry name" value="INTERMEMBRANE PHOSPHOLIPID TRANSPORT SYSTEM BINDING PROTEIN MLAD"/>
    <property type="match status" value="1"/>
</dbReference>
<dbReference type="Pfam" id="PF02470">
    <property type="entry name" value="MlaD"/>
    <property type="match status" value="1"/>
</dbReference>
<dbReference type="RefSeq" id="WP_320510428.1">
    <property type="nucleotide sequence ID" value="NZ_JAXCLW010000009.1"/>
</dbReference>
<keyword evidence="4" id="KW-1185">Reference proteome</keyword>
<gene>
    <name evidence="3" type="ORF">SMD27_21105</name>
</gene>
<sequence>MRLRHTDELIGLLVVVAVGVLIATIMQAGVLRDWFKPVSELRLVLPETGVAGLEVGADVEVLGTRAGIIRRIVIDPRQQMYAMAEIDEQAKAFIRRDSTAVIRRRFGLAGAAFVDISRGRGTPMDWSYAVLDATTERAPTDSISALIDEVRAKVFPILDNVGHATKSLSEVMDRINRGEGNVGRLLKDETVAKEIEAAVASARQSVLGLNDIIGQLQQSAKQVNSLTRQAGGPAGIPALLKKTDNVLATLQTAMKDLSKASTRLPAISRNVESSSANLPSLLTQTQLTAQQLEQLLTQLRSLWLLGGGGESPPISNQRLPASEVRP</sequence>
<dbReference type="InterPro" id="IPR003399">
    <property type="entry name" value="Mce/MlaD"/>
</dbReference>
<evidence type="ECO:0000313" key="3">
    <source>
        <dbReference type="EMBL" id="MDY0885354.1"/>
    </source>
</evidence>
<name>A0ABU5EHK5_9PROT</name>
<accession>A0ABU5EHK5</accession>
<comment type="caution">
    <text evidence="3">The sequence shown here is derived from an EMBL/GenBank/DDBJ whole genome shotgun (WGS) entry which is preliminary data.</text>
</comment>
<keyword evidence="1" id="KW-1133">Transmembrane helix</keyword>
<evidence type="ECO:0000259" key="2">
    <source>
        <dbReference type="Pfam" id="PF02470"/>
    </source>
</evidence>
<feature type="transmembrane region" description="Helical" evidence="1">
    <location>
        <begin position="9"/>
        <end position="30"/>
    </location>
</feature>
<dbReference type="PANTHER" id="PTHR33371">
    <property type="entry name" value="INTERMEMBRANE PHOSPHOLIPID TRANSPORT SYSTEM BINDING PROTEIN MLAD-RELATED"/>
    <property type="match status" value="1"/>
</dbReference>
<dbReference type="InterPro" id="IPR052336">
    <property type="entry name" value="MlaD_Phospholipid_Transporter"/>
</dbReference>
<dbReference type="Proteomes" id="UP001279642">
    <property type="component" value="Unassembled WGS sequence"/>
</dbReference>
<evidence type="ECO:0000313" key="4">
    <source>
        <dbReference type="Proteomes" id="UP001279642"/>
    </source>
</evidence>